<keyword evidence="3" id="KW-1185">Reference proteome</keyword>
<feature type="compositionally biased region" description="Basic and acidic residues" evidence="1">
    <location>
        <begin position="64"/>
        <end position="74"/>
    </location>
</feature>
<dbReference type="Proteomes" id="UP000324222">
    <property type="component" value="Unassembled WGS sequence"/>
</dbReference>
<evidence type="ECO:0000313" key="2">
    <source>
        <dbReference type="EMBL" id="MPC13074.1"/>
    </source>
</evidence>
<dbReference type="AlphaFoldDB" id="A0A5B7CWE6"/>
<feature type="region of interest" description="Disordered" evidence="1">
    <location>
        <begin position="64"/>
        <end position="83"/>
    </location>
</feature>
<gene>
    <name evidence="2" type="ORF">E2C01_005793</name>
</gene>
<accession>A0A5B7CWE6</accession>
<organism evidence="2 3">
    <name type="scientific">Portunus trituberculatus</name>
    <name type="common">Swimming crab</name>
    <name type="synonym">Neptunus trituberculatus</name>
    <dbReference type="NCBI Taxonomy" id="210409"/>
    <lineage>
        <taxon>Eukaryota</taxon>
        <taxon>Metazoa</taxon>
        <taxon>Ecdysozoa</taxon>
        <taxon>Arthropoda</taxon>
        <taxon>Crustacea</taxon>
        <taxon>Multicrustacea</taxon>
        <taxon>Malacostraca</taxon>
        <taxon>Eumalacostraca</taxon>
        <taxon>Eucarida</taxon>
        <taxon>Decapoda</taxon>
        <taxon>Pleocyemata</taxon>
        <taxon>Brachyura</taxon>
        <taxon>Eubrachyura</taxon>
        <taxon>Portunoidea</taxon>
        <taxon>Portunidae</taxon>
        <taxon>Portuninae</taxon>
        <taxon>Portunus</taxon>
    </lineage>
</organism>
<evidence type="ECO:0000256" key="1">
    <source>
        <dbReference type="SAM" id="MobiDB-lite"/>
    </source>
</evidence>
<proteinExistence type="predicted"/>
<name>A0A5B7CWE6_PORTR</name>
<evidence type="ECO:0000313" key="3">
    <source>
        <dbReference type="Proteomes" id="UP000324222"/>
    </source>
</evidence>
<sequence>MSCVGGTQLLQHLVEARNARPSVCVSPDHQGSTLAVQGEPMSPTCRDGMHSGLTQISILQCADKKRMRSQERRSQHQQTKKQVTLVGCSSHCEKTVL</sequence>
<comment type="caution">
    <text evidence="2">The sequence shown here is derived from an EMBL/GenBank/DDBJ whole genome shotgun (WGS) entry which is preliminary data.</text>
</comment>
<reference evidence="2 3" key="1">
    <citation type="submission" date="2019-05" db="EMBL/GenBank/DDBJ databases">
        <title>Another draft genome of Portunus trituberculatus and its Hox gene families provides insights of decapod evolution.</title>
        <authorList>
            <person name="Jeong J.-H."/>
            <person name="Song I."/>
            <person name="Kim S."/>
            <person name="Choi T."/>
            <person name="Kim D."/>
            <person name="Ryu S."/>
            <person name="Kim W."/>
        </authorList>
    </citation>
    <scope>NUCLEOTIDE SEQUENCE [LARGE SCALE GENOMIC DNA]</scope>
    <source>
        <tissue evidence="2">Muscle</tissue>
    </source>
</reference>
<dbReference type="EMBL" id="VSRR010000256">
    <property type="protein sequence ID" value="MPC13074.1"/>
    <property type="molecule type" value="Genomic_DNA"/>
</dbReference>
<protein>
    <submittedName>
        <fullName evidence="2">Uncharacterized protein</fullName>
    </submittedName>
</protein>